<feature type="transmembrane region" description="Helical" evidence="8">
    <location>
        <begin position="369"/>
        <end position="389"/>
    </location>
</feature>
<comment type="caution">
    <text evidence="9">The sequence shown here is derived from an EMBL/GenBank/DDBJ whole genome shotgun (WGS) entry which is preliminary data.</text>
</comment>
<dbReference type="Pfam" id="PF00953">
    <property type="entry name" value="Glycos_transf_4"/>
    <property type="match status" value="1"/>
</dbReference>
<evidence type="ECO:0008006" key="11">
    <source>
        <dbReference type="Google" id="ProtNLM"/>
    </source>
</evidence>
<keyword evidence="6 8" id="KW-0472">Membrane</keyword>
<sequence>MPSIYVFYIFLTSLFTSLVLIPNISRLAVSIGIFDEINERKTHTGAVPRLGGIAIFFALLLGVILFTEIDRGMRGFLAGGLVVFLTGLTDDLEQITAEKKFLGEVMAALIVTVVGDIRVTSIGDLFGNGEILLGFFSIPFTIFVIVGVINSINLLDGLDGLAGGVTAIAAAAFGFLSYIAGDNMMVGVSAALLGAVVGFLKFNSYPARIFMGDGGSLFLGYCLAVLSVHLVQHNYMSGVGSELTPLIILAVPVFDTLFVMGKRLVNGKKMFSPDRSHIHHRFMDLGLGHKTTVILVYGLSYFLATYAVMFRLLPDRVQLINLVLLLVFFCLANWALAKLLEGKDHRFLRDDHALINAFSYRWMVKYSHYFLLTVRYLILVILLLPLFIITGPSNLANSSVAWLLIVATVVLFLQTADQGNFFLQILIYFNGAFLIYVVENSGREVELLDVPVTFVSNFLFAMVLVCVLILLMLRKKTKFLMDSPLEYFILFIAVTIPLLPTSFIAPVHLLSVAGKSMILFLGLKMVVLLEARRNRKILAATILSLFSLAVKSFL</sequence>
<feature type="transmembrane region" description="Helical" evidence="8">
    <location>
        <begin position="319"/>
        <end position="340"/>
    </location>
</feature>
<gene>
    <name evidence="9" type="ORF">GMLC_28110</name>
</gene>
<reference evidence="10" key="1">
    <citation type="submission" date="2020-06" db="EMBL/GenBank/DDBJ databases">
        <title>Draft genomic sequecing of Geomonas sp. Red745.</title>
        <authorList>
            <person name="Itoh H."/>
            <person name="Xu Z.X."/>
            <person name="Ushijima N."/>
            <person name="Masuda Y."/>
            <person name="Shiratori Y."/>
            <person name="Senoo K."/>
        </authorList>
    </citation>
    <scope>NUCLEOTIDE SEQUENCE [LARGE SCALE GENOMIC DNA]</scope>
    <source>
        <strain evidence="10">Red745</strain>
    </source>
</reference>
<feature type="transmembrane region" description="Helical" evidence="8">
    <location>
        <begin position="243"/>
        <end position="261"/>
    </location>
</feature>
<keyword evidence="7" id="KW-0479">Metal-binding</keyword>
<feature type="transmembrane region" description="Helical" evidence="8">
    <location>
        <begin position="131"/>
        <end position="149"/>
    </location>
</feature>
<feature type="transmembrane region" description="Helical" evidence="8">
    <location>
        <begin position="450"/>
        <end position="473"/>
    </location>
</feature>
<feature type="transmembrane region" description="Helical" evidence="8">
    <location>
        <begin position="485"/>
        <end position="503"/>
    </location>
</feature>
<feature type="transmembrane region" description="Helical" evidence="8">
    <location>
        <begin position="214"/>
        <end position="231"/>
    </location>
</feature>
<evidence type="ECO:0000256" key="6">
    <source>
        <dbReference type="ARBA" id="ARBA00023136"/>
    </source>
</evidence>
<comment type="subcellular location">
    <subcellularLocation>
        <location evidence="1">Cell membrane</location>
        <topology evidence="1">Multi-pass membrane protein</topology>
    </subcellularLocation>
</comment>
<dbReference type="PANTHER" id="PTHR22926:SF3">
    <property type="entry name" value="UNDECAPRENYL-PHOSPHATE ALPHA-N-ACETYLGLUCOSAMINYL 1-PHOSPHATE TRANSFERASE"/>
    <property type="match status" value="1"/>
</dbReference>
<evidence type="ECO:0000256" key="7">
    <source>
        <dbReference type="PIRSR" id="PIRSR600715-1"/>
    </source>
</evidence>
<dbReference type="GO" id="GO:0005886">
    <property type="term" value="C:plasma membrane"/>
    <property type="evidence" value="ECO:0007669"/>
    <property type="project" value="UniProtKB-SubCell"/>
</dbReference>
<dbReference type="GO" id="GO:0046872">
    <property type="term" value="F:metal ion binding"/>
    <property type="evidence" value="ECO:0007669"/>
    <property type="project" value="UniProtKB-KW"/>
</dbReference>
<dbReference type="CDD" id="cd06853">
    <property type="entry name" value="GT_WecA_like"/>
    <property type="match status" value="1"/>
</dbReference>
<dbReference type="GO" id="GO:0071555">
    <property type="term" value="P:cell wall organization"/>
    <property type="evidence" value="ECO:0007669"/>
    <property type="project" value="TreeGrafter"/>
</dbReference>
<feature type="transmembrane region" description="Helical" evidence="8">
    <location>
        <begin position="509"/>
        <end position="529"/>
    </location>
</feature>
<keyword evidence="5 8" id="KW-1133">Transmembrane helix</keyword>
<evidence type="ECO:0000256" key="5">
    <source>
        <dbReference type="ARBA" id="ARBA00022989"/>
    </source>
</evidence>
<dbReference type="InterPro" id="IPR000715">
    <property type="entry name" value="Glycosyl_transferase_4"/>
</dbReference>
<dbReference type="RefSeq" id="WP_183361807.1">
    <property type="nucleotide sequence ID" value="NZ_BLXZ01000005.1"/>
</dbReference>
<evidence type="ECO:0000256" key="8">
    <source>
        <dbReference type="SAM" id="Phobius"/>
    </source>
</evidence>
<keyword evidence="10" id="KW-1185">Reference proteome</keyword>
<feature type="transmembrane region" description="Helical" evidence="8">
    <location>
        <begin position="395"/>
        <end position="413"/>
    </location>
</feature>
<dbReference type="AlphaFoldDB" id="A0A6V8N9H6"/>
<organism evidence="9 10">
    <name type="scientific">Geomonas limicola</name>
    <dbReference type="NCBI Taxonomy" id="2740186"/>
    <lineage>
        <taxon>Bacteria</taxon>
        <taxon>Pseudomonadati</taxon>
        <taxon>Thermodesulfobacteriota</taxon>
        <taxon>Desulfuromonadia</taxon>
        <taxon>Geobacterales</taxon>
        <taxon>Geobacteraceae</taxon>
        <taxon>Geomonas</taxon>
    </lineage>
</organism>
<dbReference type="GO" id="GO:0009103">
    <property type="term" value="P:lipopolysaccharide biosynthetic process"/>
    <property type="evidence" value="ECO:0007669"/>
    <property type="project" value="TreeGrafter"/>
</dbReference>
<feature type="transmembrane region" description="Helical" evidence="8">
    <location>
        <begin position="291"/>
        <end position="313"/>
    </location>
</feature>
<evidence type="ECO:0000313" key="9">
    <source>
        <dbReference type="EMBL" id="GFO69232.1"/>
    </source>
</evidence>
<dbReference type="GO" id="GO:0044038">
    <property type="term" value="P:cell wall macromolecule biosynthetic process"/>
    <property type="evidence" value="ECO:0007669"/>
    <property type="project" value="TreeGrafter"/>
</dbReference>
<keyword evidence="2" id="KW-1003">Cell membrane</keyword>
<accession>A0A6V8N9H6</accession>
<feature type="transmembrane region" description="Helical" evidence="8">
    <location>
        <begin position="72"/>
        <end position="89"/>
    </location>
</feature>
<evidence type="ECO:0000256" key="3">
    <source>
        <dbReference type="ARBA" id="ARBA00022679"/>
    </source>
</evidence>
<feature type="binding site" evidence="7">
    <location>
        <position position="153"/>
    </location>
    <ligand>
        <name>Mg(2+)</name>
        <dbReference type="ChEBI" id="CHEBI:18420"/>
    </ligand>
</feature>
<comment type="cofactor">
    <cofactor evidence="7">
        <name>Mg(2+)</name>
        <dbReference type="ChEBI" id="CHEBI:18420"/>
    </cofactor>
</comment>
<feature type="transmembrane region" description="Helical" evidence="8">
    <location>
        <begin position="420"/>
        <end position="438"/>
    </location>
</feature>
<dbReference type="GO" id="GO:0016780">
    <property type="term" value="F:phosphotransferase activity, for other substituted phosphate groups"/>
    <property type="evidence" value="ECO:0007669"/>
    <property type="project" value="InterPro"/>
</dbReference>
<feature type="transmembrane region" description="Helical" evidence="8">
    <location>
        <begin position="161"/>
        <end position="179"/>
    </location>
</feature>
<name>A0A6V8N9H6_9BACT</name>
<keyword evidence="4 8" id="KW-0812">Transmembrane</keyword>
<feature type="transmembrane region" description="Helical" evidence="8">
    <location>
        <begin position="46"/>
        <end position="66"/>
    </location>
</feature>
<protein>
    <recommendedName>
        <fullName evidence="11">Undecaprenyl-phosphate alpha-N-acetylglucosaminyl 1-phosphate transferase</fullName>
    </recommendedName>
</protein>
<dbReference type="Proteomes" id="UP000587586">
    <property type="component" value="Unassembled WGS sequence"/>
</dbReference>
<feature type="transmembrane region" description="Helical" evidence="8">
    <location>
        <begin position="6"/>
        <end position="25"/>
    </location>
</feature>
<feature type="transmembrane region" description="Helical" evidence="8">
    <location>
        <begin position="101"/>
        <end position="119"/>
    </location>
</feature>
<dbReference type="PANTHER" id="PTHR22926">
    <property type="entry name" value="PHOSPHO-N-ACETYLMURAMOYL-PENTAPEPTIDE-TRANSFERASE"/>
    <property type="match status" value="1"/>
</dbReference>
<keyword evidence="7" id="KW-0460">Magnesium</keyword>
<evidence type="ECO:0000256" key="2">
    <source>
        <dbReference type="ARBA" id="ARBA00022475"/>
    </source>
</evidence>
<proteinExistence type="predicted"/>
<keyword evidence="3" id="KW-0808">Transferase</keyword>
<evidence type="ECO:0000256" key="4">
    <source>
        <dbReference type="ARBA" id="ARBA00022692"/>
    </source>
</evidence>
<feature type="binding site" evidence="7">
    <location>
        <position position="213"/>
    </location>
    <ligand>
        <name>Mg(2+)</name>
        <dbReference type="ChEBI" id="CHEBI:18420"/>
    </ligand>
</feature>
<evidence type="ECO:0000313" key="10">
    <source>
        <dbReference type="Proteomes" id="UP000587586"/>
    </source>
</evidence>
<feature type="transmembrane region" description="Helical" evidence="8">
    <location>
        <begin position="185"/>
        <end position="202"/>
    </location>
</feature>
<dbReference type="EMBL" id="BLXZ01000005">
    <property type="protein sequence ID" value="GFO69232.1"/>
    <property type="molecule type" value="Genomic_DNA"/>
</dbReference>
<evidence type="ECO:0000256" key="1">
    <source>
        <dbReference type="ARBA" id="ARBA00004651"/>
    </source>
</evidence>